<evidence type="ECO:0000256" key="2">
    <source>
        <dbReference type="ARBA" id="ARBA00022690"/>
    </source>
</evidence>
<evidence type="ECO:0000313" key="7">
    <source>
        <dbReference type="EMBL" id="KAG0530942.1"/>
    </source>
</evidence>
<protein>
    <recommendedName>
        <fullName evidence="6">Bowman-Birk serine protease inhibitors family domain-containing protein</fullName>
    </recommendedName>
</protein>
<evidence type="ECO:0000259" key="6">
    <source>
        <dbReference type="SMART" id="SM00269"/>
    </source>
</evidence>
<evidence type="ECO:0000256" key="4">
    <source>
        <dbReference type="ARBA" id="ARBA00023157"/>
    </source>
</evidence>
<accession>A0A921QZM7</accession>
<dbReference type="SMART" id="SM00269">
    <property type="entry name" value="BowB"/>
    <property type="match status" value="1"/>
</dbReference>
<proteinExistence type="inferred from homology"/>
<feature type="domain" description="Bowman-Birk serine protease inhibitors family" evidence="6">
    <location>
        <begin position="65"/>
        <end position="130"/>
    </location>
</feature>
<dbReference type="CDD" id="cd00023">
    <property type="entry name" value="BBI"/>
    <property type="match status" value="1"/>
</dbReference>
<reference evidence="7" key="2">
    <citation type="submission" date="2020-10" db="EMBL/GenBank/DDBJ databases">
        <authorList>
            <person name="Cooper E.A."/>
            <person name="Brenton Z.W."/>
            <person name="Flinn B.S."/>
            <person name="Jenkins J."/>
            <person name="Shu S."/>
            <person name="Flowers D."/>
            <person name="Luo F."/>
            <person name="Wang Y."/>
            <person name="Xia P."/>
            <person name="Barry K."/>
            <person name="Daum C."/>
            <person name="Lipzen A."/>
            <person name="Yoshinaga Y."/>
            <person name="Schmutz J."/>
            <person name="Saski C."/>
            <person name="Vermerris W."/>
            <person name="Kresovich S."/>
        </authorList>
    </citation>
    <scope>NUCLEOTIDE SEQUENCE</scope>
</reference>
<comment type="caution">
    <text evidence="7">The sequence shown here is derived from an EMBL/GenBank/DDBJ whole genome shotgun (WGS) entry which is preliminary data.</text>
</comment>
<keyword evidence="2" id="KW-0646">Protease inhibitor</keyword>
<dbReference type="GO" id="GO:0004867">
    <property type="term" value="F:serine-type endopeptidase inhibitor activity"/>
    <property type="evidence" value="ECO:0007669"/>
    <property type="project" value="UniProtKB-KW"/>
</dbReference>
<dbReference type="InterPro" id="IPR000877">
    <property type="entry name" value="Prot_inh_BBI"/>
</dbReference>
<evidence type="ECO:0000256" key="3">
    <source>
        <dbReference type="ARBA" id="ARBA00022900"/>
    </source>
</evidence>
<sequence>MHIYSRIYVRTRSKEIQATNLALINSGLFLRGETKMRPQVILVVTLALLGVLAALPLGKGSSWPCCDNCGFCNRKLPPDCQCNDVSVDGCHPECKNCVKVGAGIRPGGGHGPVVTYRCDDILTNFCEQRCTPAPAPAPEAPFLGGGF</sequence>
<evidence type="ECO:0000256" key="5">
    <source>
        <dbReference type="SAM" id="Phobius"/>
    </source>
</evidence>
<feature type="transmembrane region" description="Helical" evidence="5">
    <location>
        <begin position="40"/>
        <end position="58"/>
    </location>
</feature>
<gene>
    <name evidence="7" type="ORF">BDA96_05G231100</name>
</gene>
<keyword evidence="5" id="KW-1133">Transmembrane helix</keyword>
<dbReference type="Proteomes" id="UP000807115">
    <property type="component" value="Chromosome 5"/>
</dbReference>
<organism evidence="7 8">
    <name type="scientific">Sorghum bicolor</name>
    <name type="common">Sorghum</name>
    <name type="synonym">Sorghum vulgare</name>
    <dbReference type="NCBI Taxonomy" id="4558"/>
    <lineage>
        <taxon>Eukaryota</taxon>
        <taxon>Viridiplantae</taxon>
        <taxon>Streptophyta</taxon>
        <taxon>Embryophyta</taxon>
        <taxon>Tracheophyta</taxon>
        <taxon>Spermatophyta</taxon>
        <taxon>Magnoliopsida</taxon>
        <taxon>Liliopsida</taxon>
        <taxon>Poales</taxon>
        <taxon>Poaceae</taxon>
        <taxon>PACMAD clade</taxon>
        <taxon>Panicoideae</taxon>
        <taxon>Andropogonodae</taxon>
        <taxon>Andropogoneae</taxon>
        <taxon>Sorghinae</taxon>
        <taxon>Sorghum</taxon>
    </lineage>
</organism>
<reference evidence="7" key="1">
    <citation type="journal article" date="2019" name="BMC Genomics">
        <title>A new reference genome for Sorghum bicolor reveals high levels of sequence similarity between sweet and grain genotypes: implications for the genetics of sugar metabolism.</title>
        <authorList>
            <person name="Cooper E.A."/>
            <person name="Brenton Z.W."/>
            <person name="Flinn B.S."/>
            <person name="Jenkins J."/>
            <person name="Shu S."/>
            <person name="Flowers D."/>
            <person name="Luo F."/>
            <person name="Wang Y."/>
            <person name="Xia P."/>
            <person name="Barry K."/>
            <person name="Daum C."/>
            <person name="Lipzen A."/>
            <person name="Yoshinaga Y."/>
            <person name="Schmutz J."/>
            <person name="Saski C."/>
            <person name="Vermerris W."/>
            <person name="Kresovich S."/>
        </authorList>
    </citation>
    <scope>NUCLEOTIDE SEQUENCE</scope>
</reference>
<dbReference type="PANTHER" id="PTHR33479">
    <property type="entry name" value="BOWMAN-BIRK TYPE BRAN TRYPSIN INHIBITOR"/>
    <property type="match status" value="1"/>
</dbReference>
<keyword evidence="3" id="KW-0722">Serine protease inhibitor</keyword>
<comment type="similarity">
    <text evidence="1">Belongs to the Bowman-Birk serine protease inhibitor family.</text>
</comment>
<name>A0A921QZM7_SORBI</name>
<dbReference type="InterPro" id="IPR035995">
    <property type="entry name" value="Bowman-Birk_prot_inh"/>
</dbReference>
<dbReference type="AlphaFoldDB" id="A0A921QZM7"/>
<keyword evidence="5" id="KW-0472">Membrane</keyword>
<evidence type="ECO:0000256" key="1">
    <source>
        <dbReference type="ARBA" id="ARBA00008506"/>
    </source>
</evidence>
<dbReference type="EMBL" id="CM027684">
    <property type="protein sequence ID" value="KAG0530942.1"/>
    <property type="molecule type" value="Genomic_DNA"/>
</dbReference>
<evidence type="ECO:0000313" key="8">
    <source>
        <dbReference type="Proteomes" id="UP000807115"/>
    </source>
</evidence>
<dbReference type="PANTHER" id="PTHR33479:SF13">
    <property type="entry name" value="BOWMAN-BIRK TYPE TRYPSIN INHIBITOR"/>
    <property type="match status" value="1"/>
</dbReference>
<keyword evidence="4" id="KW-1015">Disulfide bond</keyword>
<keyword evidence="5" id="KW-0812">Transmembrane</keyword>
<dbReference type="Gene3D" id="2.10.69.10">
    <property type="entry name" value="Cysteine Protease (Bromelain) Inhibitor, subunit H"/>
    <property type="match status" value="1"/>
</dbReference>
<dbReference type="GO" id="GO:0005576">
    <property type="term" value="C:extracellular region"/>
    <property type="evidence" value="ECO:0007669"/>
    <property type="project" value="InterPro"/>
</dbReference>
<dbReference type="SUPFAM" id="SSF57247">
    <property type="entry name" value="Bowman-Birk inhibitor, BBI"/>
    <property type="match status" value="1"/>
</dbReference>